<accession>A0A2N4UJU5</accession>
<feature type="binding site" evidence="4">
    <location>
        <position position="132"/>
    </location>
    <ligand>
        <name>substrate</name>
    </ligand>
</feature>
<evidence type="ECO:0000256" key="2">
    <source>
        <dbReference type="ARBA" id="ARBA00022723"/>
    </source>
</evidence>
<keyword evidence="8" id="KW-1185">Reference proteome</keyword>
<evidence type="ECO:0000313" key="8">
    <source>
        <dbReference type="Proteomes" id="UP000234328"/>
    </source>
</evidence>
<evidence type="ECO:0000313" key="7">
    <source>
        <dbReference type="EMBL" id="PLC55304.1"/>
    </source>
</evidence>
<dbReference type="Proteomes" id="UP000234328">
    <property type="component" value="Unassembled WGS sequence"/>
</dbReference>
<dbReference type="InterPro" id="IPR005000">
    <property type="entry name" value="Aldolase/citrate-lyase_domain"/>
</dbReference>
<keyword evidence="2 5" id="KW-0479">Metal-binding</keyword>
<comment type="cofactor">
    <cofactor evidence="1">
        <name>Mg(2+)</name>
        <dbReference type="ChEBI" id="CHEBI:18420"/>
    </cofactor>
</comment>
<dbReference type="PANTHER" id="PTHR32308:SF10">
    <property type="entry name" value="CITRATE LYASE SUBUNIT BETA"/>
    <property type="match status" value="1"/>
</dbReference>
<dbReference type="GO" id="GO:0016829">
    <property type="term" value="F:lyase activity"/>
    <property type="evidence" value="ECO:0007669"/>
    <property type="project" value="UniProtKB-KW"/>
</dbReference>
<dbReference type="InterPro" id="IPR040442">
    <property type="entry name" value="Pyrv_kinase-like_dom_sf"/>
</dbReference>
<comment type="caution">
    <text evidence="7">The sequence shown here is derived from an EMBL/GenBank/DDBJ whole genome shotgun (WGS) entry which is preliminary data.</text>
</comment>
<dbReference type="PIRSF" id="PIRSF015582">
    <property type="entry name" value="Cit_lyase_B"/>
    <property type="match status" value="1"/>
</dbReference>
<dbReference type="EMBL" id="PDNV01000002">
    <property type="protein sequence ID" value="PLC55304.1"/>
    <property type="molecule type" value="Genomic_DNA"/>
</dbReference>
<dbReference type="Pfam" id="PF03328">
    <property type="entry name" value="HpcH_HpaI"/>
    <property type="match status" value="1"/>
</dbReference>
<keyword evidence="7" id="KW-0456">Lyase</keyword>
<dbReference type="PANTHER" id="PTHR32308">
    <property type="entry name" value="LYASE BETA SUBUNIT, PUTATIVE (AFU_ORTHOLOGUE AFUA_4G13030)-RELATED"/>
    <property type="match status" value="1"/>
</dbReference>
<keyword evidence="3 5" id="KW-0460">Magnesium</keyword>
<dbReference type="Gene3D" id="3.20.20.60">
    <property type="entry name" value="Phosphoenolpyruvate-binding domains"/>
    <property type="match status" value="1"/>
</dbReference>
<sequence length="293" mass="32648">MNMEESMKRSLRSVLYVPGINEKAMRKAATLPVDAIVLDLEDSVLHERKSEARDTLSRFLTANRSGFHGKYVVVRVNGRDTEFWDDDLDMVTPARPDAVLLPKVIDPDIPRNAREKLNKGGSESTAIWCMIENPLGILKLESIVENGRADGVECLVLGTNDLIKDSDIDPGEGRKNLIPWLAHVTLVAKSFNIQVIDGVLNNIHDLDALKAESEVAKAMGMSGKTIIHPLQVETVNRCFSPSVEELDHWRRIVHAYSLPENVGKGVINLDGVMVERLHLEIANRQLRDYGSDV</sequence>
<reference evidence="7 8" key="1">
    <citation type="submission" date="2017-10" db="EMBL/GenBank/DDBJ databases">
        <title>Two draft genome sequences of Pusillimonas sp. strains isolated from a nitrate- and radionuclide-contaminated groundwater in Russia.</title>
        <authorList>
            <person name="Grouzdev D.S."/>
            <person name="Tourova T.P."/>
            <person name="Goeva M.A."/>
            <person name="Babich T.L."/>
            <person name="Sokolova D.S."/>
            <person name="Abdullin R."/>
            <person name="Poltaraus A.B."/>
            <person name="Toshchakov S.V."/>
            <person name="Nazina T.N."/>
        </authorList>
    </citation>
    <scope>NUCLEOTIDE SEQUENCE [LARGE SCALE GENOMIC DNA]</scope>
    <source>
        <strain evidence="7 8">JR1/69-2-13</strain>
    </source>
</reference>
<name>A0A2N4UJU5_9BURK</name>
<dbReference type="InterPro" id="IPR015813">
    <property type="entry name" value="Pyrv/PenolPyrv_kinase-like_dom"/>
</dbReference>
<gene>
    <name evidence="7" type="ORF">CR155_03625</name>
</gene>
<evidence type="ECO:0000256" key="3">
    <source>
        <dbReference type="ARBA" id="ARBA00022842"/>
    </source>
</evidence>
<feature type="binding site" evidence="5">
    <location>
        <position position="161"/>
    </location>
    <ligand>
        <name>Mg(2+)</name>
        <dbReference type="ChEBI" id="CHEBI:18420"/>
    </ligand>
</feature>
<dbReference type="SUPFAM" id="SSF51621">
    <property type="entry name" value="Phosphoenolpyruvate/pyruvate domain"/>
    <property type="match status" value="1"/>
</dbReference>
<feature type="domain" description="HpcH/HpaI aldolase/citrate lyase" evidence="6">
    <location>
        <begin position="12"/>
        <end position="229"/>
    </location>
</feature>
<feature type="binding site" evidence="4">
    <location>
        <position position="75"/>
    </location>
    <ligand>
        <name>substrate</name>
    </ligand>
</feature>
<evidence type="ECO:0000259" key="6">
    <source>
        <dbReference type="Pfam" id="PF03328"/>
    </source>
</evidence>
<proteinExistence type="predicted"/>
<protein>
    <submittedName>
        <fullName evidence="7">CoA ester lyase</fullName>
    </submittedName>
</protein>
<dbReference type="GO" id="GO:0000287">
    <property type="term" value="F:magnesium ion binding"/>
    <property type="evidence" value="ECO:0007669"/>
    <property type="project" value="TreeGrafter"/>
</dbReference>
<dbReference type="GO" id="GO:0006107">
    <property type="term" value="P:oxaloacetate metabolic process"/>
    <property type="evidence" value="ECO:0007669"/>
    <property type="project" value="TreeGrafter"/>
</dbReference>
<evidence type="ECO:0000256" key="1">
    <source>
        <dbReference type="ARBA" id="ARBA00001946"/>
    </source>
</evidence>
<dbReference type="AlphaFoldDB" id="A0A2N4UJU5"/>
<dbReference type="InterPro" id="IPR011206">
    <property type="entry name" value="Citrate_lyase_beta/mcl1/mcl2"/>
</dbReference>
<evidence type="ECO:0000256" key="5">
    <source>
        <dbReference type="PIRSR" id="PIRSR015582-2"/>
    </source>
</evidence>
<feature type="binding site" evidence="5">
    <location>
        <position position="132"/>
    </location>
    <ligand>
        <name>Mg(2+)</name>
        <dbReference type="ChEBI" id="CHEBI:18420"/>
    </ligand>
</feature>
<organism evidence="7 8">
    <name type="scientific">Pollutimonas nitritireducens</name>
    <dbReference type="NCBI Taxonomy" id="2045209"/>
    <lineage>
        <taxon>Bacteria</taxon>
        <taxon>Pseudomonadati</taxon>
        <taxon>Pseudomonadota</taxon>
        <taxon>Betaproteobacteria</taxon>
        <taxon>Burkholderiales</taxon>
        <taxon>Alcaligenaceae</taxon>
        <taxon>Pollutimonas</taxon>
    </lineage>
</organism>
<evidence type="ECO:0000256" key="4">
    <source>
        <dbReference type="PIRSR" id="PIRSR015582-1"/>
    </source>
</evidence>